<name>A0A1V0N459_9ARCH</name>
<evidence type="ECO:0000313" key="7">
    <source>
        <dbReference type="Proteomes" id="UP000192050"/>
    </source>
</evidence>
<dbReference type="GO" id="GO:0016020">
    <property type="term" value="C:membrane"/>
    <property type="evidence" value="ECO:0007669"/>
    <property type="project" value="UniProtKB-SubCell"/>
</dbReference>
<feature type="transmembrane region" description="Helical" evidence="5">
    <location>
        <begin position="312"/>
        <end position="335"/>
    </location>
</feature>
<dbReference type="GO" id="GO:0055085">
    <property type="term" value="P:transmembrane transport"/>
    <property type="evidence" value="ECO:0007669"/>
    <property type="project" value="InterPro"/>
</dbReference>
<feature type="transmembrane region" description="Helical" evidence="5">
    <location>
        <begin position="12"/>
        <end position="33"/>
    </location>
</feature>
<feature type="transmembrane region" description="Helical" evidence="5">
    <location>
        <begin position="213"/>
        <end position="232"/>
    </location>
</feature>
<dbReference type="Gene3D" id="1.50.10.150">
    <property type="entry name" value="Voltage-dependent anion channel"/>
    <property type="match status" value="1"/>
</dbReference>
<feature type="transmembrane region" description="Helical" evidence="5">
    <location>
        <begin position="145"/>
        <end position="166"/>
    </location>
</feature>
<dbReference type="OrthoDB" id="57111at2157"/>
<proteinExistence type="predicted"/>
<keyword evidence="7" id="KW-1185">Reference proteome</keyword>
<feature type="transmembrane region" description="Helical" evidence="5">
    <location>
        <begin position="84"/>
        <end position="103"/>
    </location>
</feature>
<reference evidence="6 7" key="1">
    <citation type="submission" date="2011-10" db="EMBL/GenBank/DDBJ databases">
        <title>Metabolic and evolutionary patterns in the extreme acidophile Ferroplasma acidiphilum.</title>
        <authorList>
            <person name="Golyshina O.V."/>
            <person name="Kozyavkin S.A."/>
            <person name="Tatusov R.L."/>
            <person name="Slesarev A.I."/>
            <person name="Golyshin P.N."/>
        </authorList>
    </citation>
    <scope>NUCLEOTIDE SEQUENCE [LARGE SCALE GENOMIC DNA]</scope>
    <source>
        <strain evidence="7">Y</strain>
    </source>
</reference>
<organism evidence="6 7">
    <name type="scientific">Ferroplasma acidiphilum</name>
    <dbReference type="NCBI Taxonomy" id="74969"/>
    <lineage>
        <taxon>Archaea</taxon>
        <taxon>Methanobacteriati</taxon>
        <taxon>Thermoplasmatota</taxon>
        <taxon>Thermoplasmata</taxon>
        <taxon>Thermoplasmatales</taxon>
        <taxon>Ferroplasmaceae</taxon>
        <taxon>Ferroplasma</taxon>
    </lineage>
</organism>
<keyword evidence="3 5" id="KW-1133">Transmembrane helix</keyword>
<evidence type="ECO:0000256" key="2">
    <source>
        <dbReference type="ARBA" id="ARBA00022692"/>
    </source>
</evidence>
<accession>A0A1V0N459</accession>
<dbReference type="Pfam" id="PF03595">
    <property type="entry name" value="SLAC1"/>
    <property type="match status" value="1"/>
</dbReference>
<comment type="subcellular location">
    <subcellularLocation>
        <location evidence="1">Membrane</location>
        <topology evidence="1">Multi-pass membrane protein</topology>
    </subcellularLocation>
</comment>
<feature type="transmembrane region" description="Helical" evidence="5">
    <location>
        <begin position="280"/>
        <end position="300"/>
    </location>
</feature>
<dbReference type="KEGG" id="fai:FAD_0988"/>
<keyword evidence="4 5" id="KW-0472">Membrane</keyword>
<evidence type="ECO:0000256" key="5">
    <source>
        <dbReference type="SAM" id="Phobius"/>
    </source>
</evidence>
<dbReference type="EMBL" id="CP015363">
    <property type="protein sequence ID" value="ARD84869.1"/>
    <property type="molecule type" value="Genomic_DNA"/>
</dbReference>
<dbReference type="AlphaFoldDB" id="A0A1V0N459"/>
<evidence type="ECO:0000256" key="3">
    <source>
        <dbReference type="ARBA" id="ARBA00022989"/>
    </source>
</evidence>
<sequence>MKNKILYIFGSEWFGMVIATLAVSQVFFLVSKYLVNIDLKYTGEVFFGLGIIMFIVIFILWAIRGLTIHDKKYLHWNNLTRLSFIALIPIILFIMDHILIDLIGMSKLLAEVSLYNYFFSYFLALVLGILLGYRLYTKEIDKNEINYAIIIPPLSIGTSIFLATPLMGYYHGDIAETIYFLVLMGLGIFFFLYIFIGSIALSGHVSNKADSTLPTAMLPVGVSSLIIINLLSIMSFGKVIGDITLNFGTVEFISILLYGFEVWNFIVVFILVFRKTTFGYLSVWAYGFPLGLFATSTIKLESALKIPFLGDIFIFIWIVLMILWVYALINTYVFVDRIKHSVKA</sequence>
<dbReference type="InterPro" id="IPR004695">
    <property type="entry name" value="SLAC1/Mae1/Ssu1/TehA"/>
</dbReference>
<protein>
    <submittedName>
        <fullName evidence="6">Telurite-resistance/dicarboxylate family transporter</fullName>
    </submittedName>
</protein>
<evidence type="ECO:0000313" key="6">
    <source>
        <dbReference type="EMBL" id="ARD84869.1"/>
    </source>
</evidence>
<feature type="transmembrane region" description="Helical" evidence="5">
    <location>
        <begin position="115"/>
        <end position="133"/>
    </location>
</feature>
<dbReference type="InterPro" id="IPR038665">
    <property type="entry name" value="Voltage-dep_anion_channel_sf"/>
</dbReference>
<feature type="transmembrane region" description="Helical" evidence="5">
    <location>
        <begin position="252"/>
        <end position="273"/>
    </location>
</feature>
<gene>
    <name evidence="6" type="ORF">FAD_0988</name>
</gene>
<dbReference type="RefSeq" id="WP_081142291.1">
    <property type="nucleotide sequence ID" value="NZ_CP015363.1"/>
</dbReference>
<feature type="transmembrane region" description="Helical" evidence="5">
    <location>
        <begin position="45"/>
        <end position="63"/>
    </location>
</feature>
<keyword evidence="2 5" id="KW-0812">Transmembrane</keyword>
<dbReference type="GeneID" id="31676487"/>
<feature type="transmembrane region" description="Helical" evidence="5">
    <location>
        <begin position="178"/>
        <end position="201"/>
    </location>
</feature>
<evidence type="ECO:0000256" key="1">
    <source>
        <dbReference type="ARBA" id="ARBA00004141"/>
    </source>
</evidence>
<dbReference type="Proteomes" id="UP000192050">
    <property type="component" value="Chromosome"/>
</dbReference>
<evidence type="ECO:0000256" key="4">
    <source>
        <dbReference type="ARBA" id="ARBA00023136"/>
    </source>
</evidence>